<keyword evidence="2" id="KW-1185">Reference proteome</keyword>
<organism evidence="1 2">
    <name type="scientific">Oceanotoga teriensis</name>
    <dbReference type="NCBI Taxonomy" id="515440"/>
    <lineage>
        <taxon>Bacteria</taxon>
        <taxon>Thermotogati</taxon>
        <taxon>Thermotogota</taxon>
        <taxon>Thermotogae</taxon>
        <taxon>Petrotogales</taxon>
        <taxon>Petrotogaceae</taxon>
        <taxon>Oceanotoga</taxon>
    </lineage>
</organism>
<dbReference type="AlphaFoldDB" id="A0AA45HIW0"/>
<evidence type="ECO:0000313" key="2">
    <source>
        <dbReference type="Proteomes" id="UP000245921"/>
    </source>
</evidence>
<name>A0AA45HIW0_9BACT</name>
<evidence type="ECO:0008006" key="3">
    <source>
        <dbReference type="Google" id="ProtNLM"/>
    </source>
</evidence>
<dbReference type="Proteomes" id="UP000245921">
    <property type="component" value="Unassembled WGS sequence"/>
</dbReference>
<dbReference type="RefSeq" id="WP_109604560.1">
    <property type="nucleotide sequence ID" value="NZ_QGGI01000006.1"/>
</dbReference>
<sequence>MSYSLTEPQIKEIFKFWNINDLNINNKIIKIFENVRDIPYGNINSRSPYDVFKNNMGTCSGKHFLARDLFNYIGIKTKDMICLQRWKDLTWFENDSYKIIEFAEPLKDFLYQYEIIDFHNYLMIMNNNRWTQVDLTLDSKLSSLGFKIQERWDGNSDIPMCFVTTNKIWECGNFGAEKKAELVSKLPDDISKNRKMFLKAFTKWLDDFRNNKL</sequence>
<evidence type="ECO:0000313" key="1">
    <source>
        <dbReference type="EMBL" id="PWJ95314.1"/>
    </source>
</evidence>
<proteinExistence type="predicted"/>
<comment type="caution">
    <text evidence="1">The sequence shown here is derived from an EMBL/GenBank/DDBJ whole genome shotgun (WGS) entry which is preliminary data.</text>
</comment>
<protein>
    <recommendedName>
        <fullName evidence="3">Transglutaminase-like domain-containing protein</fullName>
    </recommendedName>
</protein>
<accession>A0AA45HIW0</accession>
<dbReference type="EMBL" id="QGGI01000006">
    <property type="protein sequence ID" value="PWJ95314.1"/>
    <property type="molecule type" value="Genomic_DNA"/>
</dbReference>
<gene>
    <name evidence="1" type="ORF">C7380_106122</name>
</gene>
<reference evidence="1 2" key="1">
    <citation type="submission" date="2018-05" db="EMBL/GenBank/DDBJ databases">
        <title>Genomic Encyclopedia of Type Strains, Phase IV (KMG-IV): sequencing the most valuable type-strain genomes for metagenomic binning, comparative biology and taxonomic classification.</title>
        <authorList>
            <person name="Goeker M."/>
        </authorList>
    </citation>
    <scope>NUCLEOTIDE SEQUENCE [LARGE SCALE GENOMIC DNA]</scope>
    <source>
        <strain evidence="1 2">DSM 24906</strain>
    </source>
</reference>